<organism evidence="2 3">
    <name type="scientific">Robiginitalea marina</name>
    <dbReference type="NCBI Taxonomy" id="2954105"/>
    <lineage>
        <taxon>Bacteria</taxon>
        <taxon>Pseudomonadati</taxon>
        <taxon>Bacteroidota</taxon>
        <taxon>Flavobacteriia</taxon>
        <taxon>Flavobacteriales</taxon>
        <taxon>Flavobacteriaceae</taxon>
        <taxon>Robiginitalea</taxon>
    </lineage>
</organism>
<protein>
    <submittedName>
        <fullName evidence="2">Lysophospholipase</fullName>
    </submittedName>
</protein>
<dbReference type="SUPFAM" id="SSF53474">
    <property type="entry name" value="alpha/beta-Hydrolases"/>
    <property type="match status" value="1"/>
</dbReference>
<dbReference type="EMBL" id="JAMXIB010000001">
    <property type="protein sequence ID" value="MCO5723424.1"/>
    <property type="molecule type" value="Genomic_DNA"/>
</dbReference>
<evidence type="ECO:0000313" key="2">
    <source>
        <dbReference type="EMBL" id="MCO5723424.1"/>
    </source>
</evidence>
<dbReference type="InterPro" id="IPR022742">
    <property type="entry name" value="Hydrolase_4"/>
</dbReference>
<dbReference type="PRINTS" id="PR00111">
    <property type="entry name" value="ABHYDROLASE"/>
</dbReference>
<dbReference type="InterPro" id="IPR051044">
    <property type="entry name" value="MAG_DAG_Lipase"/>
</dbReference>
<dbReference type="Pfam" id="PF12146">
    <property type="entry name" value="Hydrolase_4"/>
    <property type="match status" value="1"/>
</dbReference>
<dbReference type="InterPro" id="IPR000073">
    <property type="entry name" value="AB_hydrolase_1"/>
</dbReference>
<gene>
    <name evidence="2" type="ORF">NG653_01065</name>
</gene>
<proteinExistence type="predicted"/>
<feature type="domain" description="Serine aminopeptidase S33" evidence="1">
    <location>
        <begin position="27"/>
        <end position="261"/>
    </location>
</feature>
<dbReference type="PANTHER" id="PTHR11614">
    <property type="entry name" value="PHOSPHOLIPASE-RELATED"/>
    <property type="match status" value="1"/>
</dbReference>
<sequence length="287" mass="31136">MDKVAKEDFTGVWEGVPIHGFWALPPAPNGMIVLVHGFGEHSGRYLDGVVPFFNDLNWGVFAFDLVGHGKSGGRRGHCQGYEQLLALVTRGFQTVRARMPGLPVVLFGHSMGGNLVLNTVLRELVDPGGIIASSPYLRLAFQPPAWKWQLGKLLEKVAPGVTVAAGLDPAGISRDPSEVKTYREDPLVHDRVSPRYSFPVIAAGEWALDHAAALSVPALLLHGTADPIIDPEGSRAFQGQSAMASLVLIEGGYHELHHDPDRKVYFEAIGEWMRMQFPPVPDGVASP</sequence>
<reference evidence="2 3" key="1">
    <citation type="submission" date="2022-06" db="EMBL/GenBank/DDBJ databases">
        <authorList>
            <person name="Xuan X."/>
        </authorList>
    </citation>
    <scope>NUCLEOTIDE SEQUENCE [LARGE SCALE GENOMIC DNA]</scope>
    <source>
        <strain evidence="2 3">2V75</strain>
    </source>
</reference>
<evidence type="ECO:0000259" key="1">
    <source>
        <dbReference type="Pfam" id="PF12146"/>
    </source>
</evidence>
<accession>A0ABT1ATX1</accession>
<dbReference type="Proteomes" id="UP001206312">
    <property type="component" value="Unassembled WGS sequence"/>
</dbReference>
<comment type="caution">
    <text evidence="2">The sequence shown here is derived from an EMBL/GenBank/DDBJ whole genome shotgun (WGS) entry which is preliminary data.</text>
</comment>
<dbReference type="Gene3D" id="3.40.50.1820">
    <property type="entry name" value="alpha/beta hydrolase"/>
    <property type="match status" value="1"/>
</dbReference>
<dbReference type="InterPro" id="IPR029058">
    <property type="entry name" value="AB_hydrolase_fold"/>
</dbReference>
<name>A0ABT1ATX1_9FLAO</name>
<evidence type="ECO:0000313" key="3">
    <source>
        <dbReference type="Proteomes" id="UP001206312"/>
    </source>
</evidence>
<keyword evidence="3" id="KW-1185">Reference proteome</keyword>
<dbReference type="RefSeq" id="WP_252739801.1">
    <property type="nucleotide sequence ID" value="NZ_JAMXIB010000001.1"/>
</dbReference>